<organism evidence="1 2">
    <name type="scientific">Campylobacter virus IBB35</name>
    <dbReference type="NCBI Taxonomy" id="1006972"/>
    <lineage>
        <taxon>Viruses</taxon>
        <taxon>Duplodnaviria</taxon>
        <taxon>Heunggongvirae</taxon>
        <taxon>Uroviricota</taxon>
        <taxon>Caudoviricetes</taxon>
        <taxon>Connertonviridae</taxon>
        <taxon>Firehammervirus</taxon>
    </lineage>
</organism>
<reference evidence="1 2" key="1">
    <citation type="journal article" date="2012" name="Virol. J.">
        <title>The genome and proteome of a Campylobacter coli bacteriophage vB_CcoM-IBB_35 reveal unusual features.</title>
        <authorList>
            <person name="Carvalho C.M."/>
            <person name="Kropinski A.M."/>
            <person name="Lingohr E.J."/>
            <person name="Santos S.B."/>
            <person name="King J."/>
            <person name="Azeredo J."/>
        </authorList>
    </citation>
    <scope>NUCLEOTIDE SEQUENCE [LARGE SCALE GENOMIC DNA]</scope>
</reference>
<dbReference type="EMBL" id="HM246720">
    <property type="protein sequence ID" value="AEF56759.1"/>
    <property type="molecule type" value="Genomic_DNA"/>
</dbReference>
<proteinExistence type="predicted"/>
<evidence type="ECO:0000313" key="2">
    <source>
        <dbReference type="Proteomes" id="UP000007175"/>
    </source>
</evidence>
<protein>
    <submittedName>
        <fullName evidence="1">Uncharacterized protein</fullName>
    </submittedName>
</protein>
<evidence type="ECO:0000313" key="1">
    <source>
        <dbReference type="EMBL" id="AEF56759.1"/>
    </source>
</evidence>
<sequence>MNYFEECLNYVYQYNEIPAKSLQNNFLMKEIK</sequence>
<accession>H6SU67</accession>
<dbReference type="Proteomes" id="UP000007175">
    <property type="component" value="Genome Segment"/>
</dbReference>
<name>H6SU67_9CAUD</name>